<dbReference type="Gene3D" id="2.60.40.10">
    <property type="entry name" value="Immunoglobulins"/>
    <property type="match status" value="1"/>
</dbReference>
<feature type="compositionally biased region" description="Low complexity" evidence="4">
    <location>
        <begin position="1705"/>
        <end position="1714"/>
    </location>
</feature>
<dbReference type="InterPro" id="IPR017853">
    <property type="entry name" value="GH"/>
</dbReference>
<evidence type="ECO:0000313" key="9">
    <source>
        <dbReference type="EMBL" id="MEQ2474029.1"/>
    </source>
</evidence>
<evidence type="ECO:0000256" key="5">
    <source>
        <dbReference type="SAM" id="Phobius"/>
    </source>
</evidence>
<feature type="compositionally biased region" description="Polar residues" evidence="4">
    <location>
        <begin position="1672"/>
        <end position="1681"/>
    </location>
</feature>
<dbReference type="SUPFAM" id="SSF49899">
    <property type="entry name" value="Concanavalin A-like lectins/glucanases"/>
    <property type="match status" value="1"/>
</dbReference>
<organism evidence="9 10">
    <name type="scientific">Laedolimicola intestinihominis</name>
    <dbReference type="NCBI Taxonomy" id="3133166"/>
    <lineage>
        <taxon>Bacteria</taxon>
        <taxon>Bacillati</taxon>
        <taxon>Bacillota</taxon>
        <taxon>Clostridia</taxon>
        <taxon>Lachnospirales</taxon>
        <taxon>Lachnospiraceae</taxon>
        <taxon>Laedolimicola</taxon>
    </lineage>
</organism>
<feature type="compositionally biased region" description="Low complexity" evidence="4">
    <location>
        <begin position="1682"/>
        <end position="1697"/>
    </location>
</feature>
<dbReference type="SUPFAM" id="SSF51445">
    <property type="entry name" value="(Trans)glycosidases"/>
    <property type="match status" value="1"/>
</dbReference>
<dbReference type="RefSeq" id="WP_349165510.1">
    <property type="nucleotide sequence ID" value="NZ_JBBMFE010000024.1"/>
</dbReference>
<feature type="domain" description="F5/8 type C" evidence="7">
    <location>
        <begin position="1400"/>
        <end position="1553"/>
    </location>
</feature>
<dbReference type="Gene3D" id="2.60.40.1220">
    <property type="match status" value="1"/>
</dbReference>
<keyword evidence="2 6" id="KW-0732">Signal</keyword>
<dbReference type="SUPFAM" id="SSF49785">
    <property type="entry name" value="Galactose-binding domain-like"/>
    <property type="match status" value="3"/>
</dbReference>
<dbReference type="PROSITE" id="PS50022">
    <property type="entry name" value="FA58C_3"/>
    <property type="match status" value="3"/>
</dbReference>
<keyword evidence="3" id="KW-0326">Glycosidase</keyword>
<evidence type="ECO:0000256" key="1">
    <source>
        <dbReference type="ARBA" id="ARBA00022536"/>
    </source>
</evidence>
<feature type="domain" description="F5/8 type C" evidence="7">
    <location>
        <begin position="108"/>
        <end position="280"/>
    </location>
</feature>
<dbReference type="PROSITE" id="PS50025">
    <property type="entry name" value="LAM_G_DOMAIN"/>
    <property type="match status" value="1"/>
</dbReference>
<feature type="signal peptide" evidence="6">
    <location>
        <begin position="1"/>
        <end position="23"/>
    </location>
</feature>
<evidence type="ECO:0000259" key="8">
    <source>
        <dbReference type="PROSITE" id="PS50025"/>
    </source>
</evidence>
<keyword evidence="5" id="KW-1133">Transmembrane helix</keyword>
<sequence length="1749" mass="190202">MKKRHGKAALAWTLVLCTAAGSAKIDAQAAGSQAAVSIGNDMVSIGNDYISREYSIADGHIKTAQIVNKRIGTNLVPQDGSQDFVINTLGEADTAEPGTPSEDTDKITNEPQWELSTPDAISKEGWRAKLTNSAGTEFPESAVNTLFDNELGSYPNEYTISGHPFTLDIDLGETRTIASMSVNKRPGYPDSNYGTNGTMGGYEIWTSADGVTYDNEVAKGEFTEADYNLHQEGDLYNVGDLVYANFGHAVDARYVRVVQTSVAIGSAEEFTSAEIGFYTGTFEKTQKIVEPTEALNRSAWKVTITNNGRQVFDDAHTARLIDGDPNTNPDEYTKAGSPFTVDIDLGSVQTVSSLSIDKRPGYSDANYGLNGTMGKFKLYVSEDGTNYTFAGAGEFTKEAYNLHEEKGLYNVGDRVYANFKKTYTTRYVRLVQESCSMGSSDEFTSAELNLYADQYVGPNWNTDEESPDITPPASKTIKAGELVFESAEQADIDGGKKLTIHYAPYTVNGVNYDIDQVAVLMNDEHYMNTYLEIGVSDKDKAQIDYIDMDRFVLPGDAKGVWSHPDESKISSMWIGGHELMLGQPIYANGLFMGSEFPAADTRISDNTTEIRYYSGKTFTRLDQDNQLQADGTFRTWWNVVGAARGTDTAVVQTDFFSYIEDIATPTEFRKQYNSWYDNMMNITDESIAASFYGAEKGLTQNGVEPLDSYVVDDGWNNYYDGTYTATPGSAQGTTPNVTGFWEFNAKFPNELYTSSALSDKFQSTFGLWLGPQGGYNYFQTFGPYLESRGTGYAQDAKNGGGSWTNICVGSDKYVKNLQSLFIDYENRFNIDYWKWDGFALRPCTNASHDHMTGGNQNMYFTSDLWEKWTDLFEAAREARAKEGKGLFINATCYVNLSPWLLQWVNTIWVQDSGDTGQLGSGERHQQKIYYRDQVYYQLYRQNQIQFPLKNIYNHDPIYGVSDNSKATTEVFREFLFANAVRGTAFWELYYSPSIMDDAKWKVTTDALAWAEENHDILKNAKLFGNQPKNGVYGYSSWNGTEGIISFTNPLDSEQTYSLQVNNTIGADPALKNAKGVQVQPYEAGELKALSYGDTITVTLKPHETVIQQYGSKDAEAPKLVSAKSTGDQELTLKFDERIQGGTFTVNGKKAKAEVKEDYRTVVLTTDKLPEGEVKVGVQKVSDVNGNATSADVTVACYKDGVIAEVAARTDVKGKNNIKTTYDAETETTWLGGVTDSLQVKTDNQLTGTTDFSIVTGVKTTAAGTTLVTAGDDVKLSINKDGFVEFKVGSLTLTSEEKVTTVDSKATGTFGTDEYQPTKATTVTKGQVNDGQAHSIAAVREANGILKIYIDGALAASAYDANVINENLKGGAITIGGAGYTGDLAAVQVLNRAVAYDETSAIQPKPPVVEENSREGWTASACSEMPGMSGDASAMAAIDGNTGSWWHTNYLGGDTCSGKHWIAVDFGKEETFDHFLYTGRGAGSNGSIKDYILEIKNADGTYTTIKEGSFSADNAADTVDLGKEYKGYGFRLTAVSTHNGQNFAAAVEMNIGLTKKSEQVTAPAITEGDGSQWKKGDLTFKTDAKDDTVLGIYVDDEEISKDSYTVKNGVITLTEAYLKTLSKGSHTMTLVTRNGEATADFEVLSGSAVINPGDNKPGDNKPGDNKPGDNKPGNDNTGNTKPGNNSTDSTTSSSNGSGSHKGSGSSGKSNTQSTNAAATGDTAPIAVWAMLLLAAGCGCAVVYTKRKKNS</sequence>
<keyword evidence="5" id="KW-0472">Membrane</keyword>
<dbReference type="Gene3D" id="2.60.120.200">
    <property type="match status" value="1"/>
</dbReference>
<reference evidence="9 10" key="1">
    <citation type="submission" date="2024-03" db="EMBL/GenBank/DDBJ databases">
        <title>Human intestinal bacterial collection.</title>
        <authorList>
            <person name="Pauvert C."/>
            <person name="Hitch T.C.A."/>
            <person name="Clavel T."/>
        </authorList>
    </citation>
    <scope>NUCLEOTIDE SEQUENCE [LARGE SCALE GENOMIC DNA]</scope>
    <source>
        <strain evidence="9 10">CLA-AA-H132</strain>
    </source>
</reference>
<accession>A0ABV1FLU8</accession>
<feature type="domain" description="Laminin G" evidence="8">
    <location>
        <begin position="1226"/>
        <end position="1421"/>
    </location>
</feature>
<evidence type="ECO:0000256" key="3">
    <source>
        <dbReference type="ARBA" id="ARBA00023295"/>
    </source>
</evidence>
<feature type="domain" description="F5/8 type C" evidence="7">
    <location>
        <begin position="288"/>
        <end position="453"/>
    </location>
</feature>
<keyword evidence="5" id="KW-0812">Transmembrane</keyword>
<dbReference type="InterPro" id="IPR014755">
    <property type="entry name" value="Cu-Rt/internalin_Ig-like"/>
</dbReference>
<evidence type="ECO:0000259" key="7">
    <source>
        <dbReference type="PROSITE" id="PS50022"/>
    </source>
</evidence>
<proteinExistence type="predicted"/>
<feature type="compositionally biased region" description="Basic and acidic residues" evidence="4">
    <location>
        <begin position="1655"/>
        <end position="1668"/>
    </location>
</feature>
<evidence type="ECO:0000256" key="2">
    <source>
        <dbReference type="ARBA" id="ARBA00022729"/>
    </source>
</evidence>
<dbReference type="InterPro" id="IPR001791">
    <property type="entry name" value="Laminin_G"/>
</dbReference>
<feature type="chain" id="PRO_5045216880" evidence="6">
    <location>
        <begin position="24"/>
        <end position="1749"/>
    </location>
</feature>
<keyword evidence="10" id="KW-1185">Reference proteome</keyword>
<dbReference type="InterPro" id="IPR013783">
    <property type="entry name" value="Ig-like_fold"/>
</dbReference>
<dbReference type="InterPro" id="IPR008979">
    <property type="entry name" value="Galactose-bd-like_sf"/>
</dbReference>
<dbReference type="Pfam" id="PF00754">
    <property type="entry name" value="F5_F8_type_C"/>
    <property type="match status" value="2"/>
</dbReference>
<feature type="region of interest" description="Disordered" evidence="4">
    <location>
        <begin position="1646"/>
        <end position="1715"/>
    </location>
</feature>
<feature type="transmembrane region" description="Helical" evidence="5">
    <location>
        <begin position="1724"/>
        <end position="1743"/>
    </location>
</feature>
<comment type="caution">
    <text evidence="9">The sequence shown here is derived from an EMBL/GenBank/DDBJ whole genome shotgun (WGS) entry which is preliminary data.</text>
</comment>
<keyword evidence="1" id="KW-0245">EGF-like domain</keyword>
<evidence type="ECO:0000313" key="10">
    <source>
        <dbReference type="Proteomes" id="UP001438008"/>
    </source>
</evidence>
<dbReference type="Proteomes" id="UP001438008">
    <property type="component" value="Unassembled WGS sequence"/>
</dbReference>
<gene>
    <name evidence="9" type="ORF">WMO29_16275</name>
</gene>
<protein>
    <submittedName>
        <fullName evidence="9">Discoidin domain-containing protein</fullName>
    </submittedName>
</protein>
<evidence type="ECO:0000256" key="6">
    <source>
        <dbReference type="SAM" id="SignalP"/>
    </source>
</evidence>
<name>A0ABV1FLU8_9FIRM</name>
<dbReference type="Gene3D" id="2.60.120.260">
    <property type="entry name" value="Galactose-binding domain-like"/>
    <property type="match status" value="3"/>
</dbReference>
<dbReference type="EMBL" id="JBBMFE010000024">
    <property type="protein sequence ID" value="MEQ2474029.1"/>
    <property type="molecule type" value="Genomic_DNA"/>
</dbReference>
<dbReference type="InterPro" id="IPR000421">
    <property type="entry name" value="FA58C"/>
</dbReference>
<keyword evidence="3" id="KW-0378">Hydrolase</keyword>
<dbReference type="InterPro" id="IPR013320">
    <property type="entry name" value="ConA-like_dom_sf"/>
</dbReference>
<evidence type="ECO:0000256" key="4">
    <source>
        <dbReference type="SAM" id="MobiDB-lite"/>
    </source>
</evidence>